<dbReference type="EMBL" id="GG657460">
    <property type="protein sequence ID" value="OAT10612.1"/>
    <property type="molecule type" value="Genomic_DNA"/>
</dbReference>
<reference evidence="2" key="1">
    <citation type="journal article" date="2015" name="PLoS Genet.">
        <title>The dynamic genome and transcriptome of the human fungal pathogen Blastomyces and close relative Emmonsia.</title>
        <authorList>
            <person name="Munoz J.F."/>
            <person name="Gauthier G.M."/>
            <person name="Desjardins C.A."/>
            <person name="Gallo J.E."/>
            <person name="Holder J."/>
            <person name="Sullivan T.D."/>
            <person name="Marty A.J."/>
            <person name="Carmen J.C."/>
            <person name="Chen Z."/>
            <person name="Ding L."/>
            <person name="Gujja S."/>
            <person name="Magrini V."/>
            <person name="Misas E."/>
            <person name="Mitreva M."/>
            <person name="Priest M."/>
            <person name="Saif S."/>
            <person name="Whiston E.A."/>
            <person name="Young S."/>
            <person name="Zeng Q."/>
            <person name="Goldman W.E."/>
            <person name="Mardis E.R."/>
            <person name="Taylor J.W."/>
            <person name="McEwen J.G."/>
            <person name="Clay O.K."/>
            <person name="Klein B.S."/>
            <person name="Cuomo C.A."/>
        </authorList>
    </citation>
    <scope>NUCLEOTIDE SEQUENCE [LARGE SCALE GENOMIC DNA]</scope>
    <source>
        <strain evidence="2">SLH14081</strain>
    </source>
</reference>
<proteinExistence type="predicted"/>
<evidence type="ECO:0000313" key="2">
    <source>
        <dbReference type="Proteomes" id="UP000002038"/>
    </source>
</evidence>
<dbReference type="AlphaFoldDB" id="A0A179UW30"/>
<gene>
    <name evidence="1" type="ORF">BDBG_06430</name>
</gene>
<dbReference type="Gene3D" id="3.30.200.20">
    <property type="entry name" value="Phosphorylase Kinase, domain 1"/>
    <property type="match status" value="1"/>
</dbReference>
<dbReference type="GeneID" id="8509221"/>
<dbReference type="KEGG" id="bgh:BDBG_06430"/>
<protein>
    <recommendedName>
        <fullName evidence="3">Protein kinase domain-containing protein</fullName>
    </recommendedName>
</protein>
<dbReference type="InterPro" id="IPR011009">
    <property type="entry name" value="Kinase-like_dom_sf"/>
</dbReference>
<accession>A0A179UW30</accession>
<dbReference type="OrthoDB" id="4062651at2759"/>
<name>A0A179UW30_BLAGS</name>
<dbReference type="VEuPathDB" id="FungiDB:BDBG_06430"/>
<dbReference type="SUPFAM" id="SSF56112">
    <property type="entry name" value="Protein kinase-like (PK-like)"/>
    <property type="match status" value="1"/>
</dbReference>
<organism evidence="1 2">
    <name type="scientific">Blastomyces gilchristii (strain SLH14081)</name>
    <name type="common">Blastomyces dermatitidis</name>
    <dbReference type="NCBI Taxonomy" id="559298"/>
    <lineage>
        <taxon>Eukaryota</taxon>
        <taxon>Fungi</taxon>
        <taxon>Dikarya</taxon>
        <taxon>Ascomycota</taxon>
        <taxon>Pezizomycotina</taxon>
        <taxon>Eurotiomycetes</taxon>
        <taxon>Eurotiomycetidae</taxon>
        <taxon>Onygenales</taxon>
        <taxon>Ajellomycetaceae</taxon>
        <taxon>Blastomyces</taxon>
    </lineage>
</organism>
<evidence type="ECO:0008006" key="3">
    <source>
        <dbReference type="Google" id="ProtNLM"/>
    </source>
</evidence>
<dbReference type="RefSeq" id="XP_002623582.1">
    <property type="nucleotide sequence ID" value="XM_002623536.2"/>
</dbReference>
<evidence type="ECO:0000313" key="1">
    <source>
        <dbReference type="EMBL" id="OAT10612.1"/>
    </source>
</evidence>
<dbReference type="Proteomes" id="UP000002038">
    <property type="component" value="Unassembled WGS sequence"/>
</dbReference>
<sequence>MWSKNSDKRDTLFPRSEDAVFASPCMPPAPVPKITDFISDIAESSRELSQAAKEQAWKEESDNHFLSFISPSQGEPWSKYQHFMIEEQAGRKTVAYSNNITFDLVAIREWKLFLGDTLDRLRKTSHSNIVNLKEVYQSGETLFLVYENMDTSHVSLENIEDNPSESLNEFEITALCKQASSPTSHKNRNEVLIHEVGTE</sequence>
<keyword evidence="2" id="KW-1185">Reference proteome</keyword>